<dbReference type="Proteomes" id="UP001601442">
    <property type="component" value="Unassembled WGS sequence"/>
</dbReference>
<dbReference type="GO" id="GO:0005524">
    <property type="term" value="F:ATP binding"/>
    <property type="evidence" value="ECO:0007669"/>
    <property type="project" value="UniProtKB-KW"/>
</dbReference>
<dbReference type="Pfam" id="PF13749">
    <property type="entry name" value="HATPase_c_4"/>
    <property type="match status" value="1"/>
</dbReference>
<sequence>MMRVYVVSEEGDGKLAEELMNQLNVLGIKTEHKGSVEVGQSTIAHATGFIGQQNIPIVLCGTKRAAGSTWANRLVNSTNGKGEPRVFVVKMEPEVYLEHLTLGERPADWVRSPMEAVTSLRDAIKRRFFPDPDDEPVLDLGVGYMNQAADELDIDTRAVSEYLESLRPEWDRLQSGFTNMEILRRLGLLTEKGIPTRTAALMFGAVPQTYVPTGYVKCVQYFGKDKTSSRDSRILKGTAKDQIDSAFEFLRDRIGRREGVTGVQPRSEIEYDYPVKCLREVLVNAVVHRDYADTNGHIHVRLFSDRIEIASPGPWVTSPGAVDRAKLSSLESESLPRNPALAGAMTLINYFEGEGAGIPSAVRDSVNVNAPEPEVVCSENYVHVTVWPTVFSPELTRRIREAAKLASHSLRQFPYEYESAPRVVKQTLTPHGGTKCSVDPYGNTFPSGKYSLIIGPAGSGKSTLAGGLVKKIAGSEHIPIITRAWSRGTNTISTSSFPEWLVRHWGSIYGIEISPAVAEAIIRRVPSVLILDGLDEMAKRRGREMIAHTLEGIGSEYPLLKVIVTSRPEFLHRSGLNNWTKYDIDMFDRDNVIELVDQLRYNGGDERAESIAKLLDGPGEEFIKVPMNAALLGLLIDRRGGATNEWPLTSFELYGLALDILIQREISKGRRVESASDVTDALRFLAFESLLKEKLPIFPRSWVDTVMSLVLFTNGRRHEIFEFVLRTGIVTETDQGRYEFCHEGMLAYLAAAHLAHERDPSLALKTLPDIVSRSHMSELWTYFIHEWHARHGLSKEVLDNALKAADKGGHDQQLTIVSAAMKCVDQGDVSLALRRHIELTETKLKDVD</sequence>
<comment type="caution">
    <text evidence="2">The sequence shown here is derived from an EMBL/GenBank/DDBJ whole genome shotgun (WGS) entry which is preliminary data.</text>
</comment>
<protein>
    <submittedName>
        <fullName evidence="2">ATP-binding protein</fullName>
    </submittedName>
</protein>
<dbReference type="InterPro" id="IPR007111">
    <property type="entry name" value="NACHT_NTPase"/>
</dbReference>
<feature type="domain" description="NACHT" evidence="1">
    <location>
        <begin position="450"/>
        <end position="597"/>
    </location>
</feature>
<dbReference type="Pfam" id="PF05729">
    <property type="entry name" value="NACHT"/>
    <property type="match status" value="1"/>
</dbReference>
<reference evidence="2 3" key="1">
    <citation type="submission" date="2024-10" db="EMBL/GenBank/DDBJ databases">
        <title>The Natural Products Discovery Center: Release of the First 8490 Sequenced Strains for Exploring Actinobacteria Biosynthetic Diversity.</title>
        <authorList>
            <person name="Kalkreuter E."/>
            <person name="Kautsar S.A."/>
            <person name="Yang D."/>
            <person name="Bader C.D."/>
            <person name="Teijaro C.N."/>
            <person name="Fluegel L."/>
            <person name="Davis C.M."/>
            <person name="Simpson J.R."/>
            <person name="Lauterbach L."/>
            <person name="Steele A.D."/>
            <person name="Gui C."/>
            <person name="Meng S."/>
            <person name="Li G."/>
            <person name="Viehrig K."/>
            <person name="Ye F."/>
            <person name="Su P."/>
            <person name="Kiefer A.F."/>
            <person name="Nichols A."/>
            <person name="Cepeda A.J."/>
            <person name="Yan W."/>
            <person name="Fan B."/>
            <person name="Jiang Y."/>
            <person name="Adhikari A."/>
            <person name="Zheng C.-J."/>
            <person name="Schuster L."/>
            <person name="Cowan T.M."/>
            <person name="Smanski M.J."/>
            <person name="Chevrette M.G."/>
            <person name="De Carvalho L.P.S."/>
            <person name="Shen B."/>
        </authorList>
    </citation>
    <scope>NUCLEOTIDE SEQUENCE [LARGE SCALE GENOMIC DNA]</scope>
    <source>
        <strain evidence="2 3">NPDC004119</strain>
    </source>
</reference>
<evidence type="ECO:0000313" key="2">
    <source>
        <dbReference type="EMBL" id="MFF0496462.1"/>
    </source>
</evidence>
<evidence type="ECO:0000259" key="1">
    <source>
        <dbReference type="Pfam" id="PF05729"/>
    </source>
</evidence>
<dbReference type="PANTHER" id="PTHR30595">
    <property type="entry name" value="GLPR-RELATED TRANSCRIPTIONAL REPRESSOR"/>
    <property type="match status" value="1"/>
</dbReference>
<dbReference type="SUPFAM" id="SSF52540">
    <property type="entry name" value="P-loop containing nucleoside triphosphate hydrolases"/>
    <property type="match status" value="1"/>
</dbReference>
<gene>
    <name evidence="2" type="ORF">ACFYU5_08670</name>
</gene>
<dbReference type="Gene3D" id="3.40.50.300">
    <property type="entry name" value="P-loop containing nucleotide triphosphate hydrolases"/>
    <property type="match status" value="1"/>
</dbReference>
<name>A0ABW6NZ68_9NOCA</name>
<proteinExistence type="predicted"/>
<keyword evidence="2" id="KW-0067">ATP-binding</keyword>
<accession>A0ABW6NZ68</accession>
<dbReference type="PANTHER" id="PTHR30595:SF6">
    <property type="entry name" value="SCHLAFEN ALBA-2 DOMAIN-CONTAINING PROTEIN"/>
    <property type="match status" value="1"/>
</dbReference>
<evidence type="ECO:0000313" key="3">
    <source>
        <dbReference type="Proteomes" id="UP001601442"/>
    </source>
</evidence>
<dbReference type="RefSeq" id="WP_387391793.1">
    <property type="nucleotide sequence ID" value="NZ_JBIAMT010000002.1"/>
</dbReference>
<dbReference type="InterPro" id="IPR038475">
    <property type="entry name" value="RecG_C_sf"/>
</dbReference>
<keyword evidence="2" id="KW-0547">Nucleotide-binding</keyword>
<dbReference type="EMBL" id="JBIAMT010000002">
    <property type="protein sequence ID" value="MFF0496462.1"/>
    <property type="molecule type" value="Genomic_DNA"/>
</dbReference>
<dbReference type="CDD" id="cd00267">
    <property type="entry name" value="ABC_ATPase"/>
    <property type="match status" value="1"/>
</dbReference>
<dbReference type="Gene3D" id="3.30.565.60">
    <property type="match status" value="1"/>
</dbReference>
<keyword evidence="3" id="KW-1185">Reference proteome</keyword>
<organism evidence="2 3">
    <name type="scientific">Nocardia aobensis</name>
    <dbReference type="NCBI Taxonomy" id="257277"/>
    <lineage>
        <taxon>Bacteria</taxon>
        <taxon>Bacillati</taxon>
        <taxon>Actinomycetota</taxon>
        <taxon>Actinomycetes</taxon>
        <taxon>Mycobacteriales</taxon>
        <taxon>Nocardiaceae</taxon>
        <taxon>Nocardia</taxon>
    </lineage>
</organism>
<dbReference type="InterPro" id="IPR027417">
    <property type="entry name" value="P-loop_NTPase"/>
</dbReference>